<dbReference type="GO" id="GO:0047372">
    <property type="term" value="F:monoacylglycerol lipase activity"/>
    <property type="evidence" value="ECO:0007669"/>
    <property type="project" value="TreeGrafter"/>
</dbReference>
<accession>A0A381SUJ7</accession>
<dbReference type="PANTHER" id="PTHR43798:SF33">
    <property type="entry name" value="HYDROLASE, PUTATIVE (AFU_ORTHOLOGUE AFUA_2G14860)-RELATED"/>
    <property type="match status" value="1"/>
</dbReference>
<dbReference type="GO" id="GO:0016020">
    <property type="term" value="C:membrane"/>
    <property type="evidence" value="ECO:0007669"/>
    <property type="project" value="TreeGrafter"/>
</dbReference>
<dbReference type="PANTHER" id="PTHR43798">
    <property type="entry name" value="MONOACYLGLYCEROL LIPASE"/>
    <property type="match status" value="1"/>
</dbReference>
<protein>
    <recommendedName>
        <fullName evidence="1">AB hydrolase-1 domain-containing protein</fullName>
    </recommendedName>
</protein>
<evidence type="ECO:0000259" key="1">
    <source>
        <dbReference type="Pfam" id="PF00561"/>
    </source>
</evidence>
<dbReference type="AlphaFoldDB" id="A0A381SUJ7"/>
<dbReference type="EMBL" id="UINC01003598">
    <property type="protein sequence ID" value="SVA07692.1"/>
    <property type="molecule type" value="Genomic_DNA"/>
</dbReference>
<dbReference type="InterPro" id="IPR029058">
    <property type="entry name" value="AB_hydrolase_fold"/>
</dbReference>
<gene>
    <name evidence="2" type="ORF">METZ01_LOCUS60546</name>
</gene>
<dbReference type="InterPro" id="IPR000639">
    <property type="entry name" value="Epox_hydrolase-like"/>
</dbReference>
<dbReference type="PRINTS" id="PR00412">
    <property type="entry name" value="EPOXHYDRLASE"/>
</dbReference>
<dbReference type="GO" id="GO:0046464">
    <property type="term" value="P:acylglycerol catabolic process"/>
    <property type="evidence" value="ECO:0007669"/>
    <property type="project" value="TreeGrafter"/>
</dbReference>
<dbReference type="SUPFAM" id="SSF53474">
    <property type="entry name" value="alpha/beta-Hydrolases"/>
    <property type="match status" value="1"/>
</dbReference>
<proteinExistence type="predicted"/>
<reference evidence="2" key="1">
    <citation type="submission" date="2018-05" db="EMBL/GenBank/DDBJ databases">
        <authorList>
            <person name="Lanie J.A."/>
            <person name="Ng W.-L."/>
            <person name="Kazmierczak K.M."/>
            <person name="Andrzejewski T.M."/>
            <person name="Davidsen T.M."/>
            <person name="Wayne K.J."/>
            <person name="Tettelin H."/>
            <person name="Glass J.I."/>
            <person name="Rusch D."/>
            <person name="Podicherti R."/>
            <person name="Tsui H.-C.T."/>
            <person name="Winkler M.E."/>
        </authorList>
    </citation>
    <scope>NUCLEOTIDE SEQUENCE</scope>
</reference>
<evidence type="ECO:0000313" key="2">
    <source>
        <dbReference type="EMBL" id="SVA07692.1"/>
    </source>
</evidence>
<organism evidence="2">
    <name type="scientific">marine metagenome</name>
    <dbReference type="NCBI Taxonomy" id="408172"/>
    <lineage>
        <taxon>unclassified sequences</taxon>
        <taxon>metagenomes</taxon>
        <taxon>ecological metagenomes</taxon>
    </lineage>
</organism>
<dbReference type="PRINTS" id="PR00111">
    <property type="entry name" value="ABHYDROLASE"/>
</dbReference>
<sequence>MQRAEYKRINVWGLKVRYVEAGEGPLVLLLHGLADSLLSWYCNIDALADAGYRVIAPDLPGFGDSDKPDHLEYDPNSAAEFVYDFSQSLGIERFSLVGSSTGGLISGLFALVHPEMVEKMVLVGSGGFGQRVTWLDRVISIPVLGNIAYQPLVNEKVGITKCLFHRPPDILEELLPEMNRMDQLPGARTAVLRSIRSSITLRGVRKDGYILERLKGSEVPLMTIWGAEDKIIPVRHAEDVRRELPHSIVQVIPECGHWPQMEKPLVFNTLLIYFLDGENPQPGQQAS</sequence>
<dbReference type="InterPro" id="IPR000073">
    <property type="entry name" value="AB_hydrolase_1"/>
</dbReference>
<name>A0A381SUJ7_9ZZZZ</name>
<dbReference type="InterPro" id="IPR050266">
    <property type="entry name" value="AB_hydrolase_sf"/>
</dbReference>
<feature type="domain" description="AB hydrolase-1" evidence="1">
    <location>
        <begin position="25"/>
        <end position="264"/>
    </location>
</feature>
<dbReference type="Gene3D" id="3.40.50.1820">
    <property type="entry name" value="alpha/beta hydrolase"/>
    <property type="match status" value="1"/>
</dbReference>
<dbReference type="Pfam" id="PF00561">
    <property type="entry name" value="Abhydrolase_1"/>
    <property type="match status" value="1"/>
</dbReference>